<dbReference type="Proteomes" id="UP000273809">
    <property type="component" value="Chromosome"/>
</dbReference>
<organism evidence="1 2">
    <name type="scientific">Aliarcobacter cryaerophilus ATCC 43158</name>
    <dbReference type="NCBI Taxonomy" id="1032070"/>
    <lineage>
        <taxon>Bacteria</taxon>
        <taxon>Pseudomonadati</taxon>
        <taxon>Campylobacterota</taxon>
        <taxon>Epsilonproteobacteria</taxon>
        <taxon>Campylobacterales</taxon>
        <taxon>Arcobacteraceae</taxon>
        <taxon>Aliarcobacter</taxon>
    </lineage>
</organism>
<proteinExistence type="predicted"/>
<evidence type="ECO:0000313" key="2">
    <source>
        <dbReference type="Proteomes" id="UP000273809"/>
    </source>
</evidence>
<evidence type="ECO:0000313" key="1">
    <source>
        <dbReference type="EMBL" id="AYJ79220.1"/>
    </source>
</evidence>
<name>A0AAD0TS97_9BACT</name>
<reference evidence="1 2" key="1">
    <citation type="submission" date="2018-10" db="EMBL/GenBank/DDBJ databases">
        <title>Complete genome sequences of Arcobacter cryaerophilus strains ATCC 43158 and ATCC 49615.</title>
        <authorList>
            <person name="Miller W.G."/>
            <person name="Yee E."/>
            <person name="Bono J.L."/>
        </authorList>
    </citation>
    <scope>NUCLEOTIDE SEQUENCE [LARGE SCALE GENOMIC DNA]</scope>
    <source>
        <strain evidence="1 2">ATCC 43158</strain>
    </source>
</reference>
<dbReference type="AlphaFoldDB" id="A0AAD0TS97"/>
<gene>
    <name evidence="1" type="ORF">ACRYA_0044</name>
</gene>
<dbReference type="EMBL" id="CP032823">
    <property type="protein sequence ID" value="AYJ79220.1"/>
    <property type="molecule type" value="Genomic_DNA"/>
</dbReference>
<sequence>MNLLTLNTLSNEDIDTKEEVTRLLLEMALSIKKFLSYDEYKLSRFYTEEKDILEFEIIQNYKFKDAIKLLKREVLEPFSLFLSRKCDTDCLNKITDDELKNILDGDLYFEDEPYDGQKYIILSYCLEKRTFLLSFGKNRWTKYKVVANKVKADGSSEKVVLNNIANKEHVLSHYKDKIIEQLPQENILYSDEFKKLYATDYYADSREKIVDKITESMNSEFRIDGFLVKVIDSDILQIKVGTMGGLQQSAIRILFKKEVNKVYILHIFTKQGESTYDYVPEVTLARTNYTNLSKN</sequence>
<protein>
    <submittedName>
        <fullName evidence="1">Uncharacterized protein</fullName>
    </submittedName>
</protein>
<dbReference type="RefSeq" id="WP_105917791.1">
    <property type="nucleotide sequence ID" value="NZ_CP021072.1"/>
</dbReference>
<accession>A0AAD0TS97</accession>
<dbReference type="KEGG" id="acre:ACRYA_0044"/>
<dbReference type="GeneID" id="56460271"/>